<feature type="transmembrane region" description="Helical" evidence="11">
    <location>
        <begin position="442"/>
        <end position="461"/>
    </location>
</feature>
<evidence type="ECO:0000256" key="3">
    <source>
        <dbReference type="ARBA" id="ARBA00007971"/>
    </source>
</evidence>
<dbReference type="GO" id="GO:0005886">
    <property type="term" value="C:plasma membrane"/>
    <property type="evidence" value="ECO:0007669"/>
    <property type="project" value="UniProtKB-SubCell"/>
</dbReference>
<feature type="region of interest" description="Disordered" evidence="10">
    <location>
        <begin position="287"/>
        <end position="312"/>
    </location>
</feature>
<comment type="similarity">
    <text evidence="3 9">Belongs to the FliF family.</text>
</comment>
<dbReference type="PRINTS" id="PR01009">
    <property type="entry name" value="FLGMRINGFLIF"/>
</dbReference>
<feature type="domain" description="Flagellar M-ring N-terminal" evidence="12">
    <location>
        <begin position="54"/>
        <end position="228"/>
    </location>
</feature>
<dbReference type="Proteomes" id="UP000319897">
    <property type="component" value="Unassembled WGS sequence"/>
</dbReference>
<evidence type="ECO:0000256" key="1">
    <source>
        <dbReference type="ARBA" id="ARBA00004117"/>
    </source>
</evidence>
<dbReference type="InterPro" id="IPR045851">
    <property type="entry name" value="AMP-bd_C_sf"/>
</dbReference>
<keyword evidence="4" id="KW-1003">Cell membrane</keyword>
<dbReference type="PANTHER" id="PTHR30046:SF0">
    <property type="entry name" value="FLAGELLAR M-RING PROTEIN"/>
    <property type="match status" value="1"/>
</dbReference>
<dbReference type="Pfam" id="PF08345">
    <property type="entry name" value="YscJ_FliF_C"/>
    <property type="match status" value="1"/>
</dbReference>
<evidence type="ECO:0000256" key="5">
    <source>
        <dbReference type="ARBA" id="ARBA00022692"/>
    </source>
</evidence>
<evidence type="ECO:0000256" key="6">
    <source>
        <dbReference type="ARBA" id="ARBA00022989"/>
    </source>
</evidence>
<evidence type="ECO:0000256" key="9">
    <source>
        <dbReference type="PIRNR" id="PIRNR004862"/>
    </source>
</evidence>
<dbReference type="InterPro" id="IPR006182">
    <property type="entry name" value="FliF_N_dom"/>
</dbReference>
<name>A0A501XIB2_9SPHN</name>
<dbReference type="InterPro" id="IPR013556">
    <property type="entry name" value="Flag_M-ring_C"/>
</dbReference>
<dbReference type="NCBIfam" id="TIGR00206">
    <property type="entry name" value="fliF"/>
    <property type="match status" value="1"/>
</dbReference>
<keyword evidence="5 11" id="KW-0812">Transmembrane</keyword>
<feature type="region of interest" description="Disordered" evidence="10">
    <location>
        <begin position="326"/>
        <end position="351"/>
    </location>
</feature>
<dbReference type="PIRSF" id="PIRSF004862">
    <property type="entry name" value="FliF"/>
    <property type="match status" value="1"/>
</dbReference>
<evidence type="ECO:0000256" key="10">
    <source>
        <dbReference type="SAM" id="MobiDB-lite"/>
    </source>
</evidence>
<dbReference type="RefSeq" id="WP_140928675.1">
    <property type="nucleotide sequence ID" value="NZ_VFSU01000028.1"/>
</dbReference>
<accession>A0A501XIB2</accession>
<keyword evidence="7 11" id="KW-0472">Membrane</keyword>
<keyword evidence="15" id="KW-1185">Reference proteome</keyword>
<evidence type="ECO:0000313" key="14">
    <source>
        <dbReference type="EMBL" id="TPE60149.1"/>
    </source>
</evidence>
<evidence type="ECO:0000256" key="11">
    <source>
        <dbReference type="SAM" id="Phobius"/>
    </source>
</evidence>
<dbReference type="GO" id="GO:0071973">
    <property type="term" value="P:bacterial-type flagellum-dependent cell motility"/>
    <property type="evidence" value="ECO:0007669"/>
    <property type="project" value="InterPro"/>
</dbReference>
<proteinExistence type="inferred from homology"/>
<feature type="transmembrane region" description="Helical" evidence="11">
    <location>
        <begin position="33"/>
        <end position="53"/>
    </location>
</feature>
<dbReference type="PANTHER" id="PTHR30046">
    <property type="entry name" value="FLAGELLAR M-RING PROTEIN"/>
    <property type="match status" value="1"/>
</dbReference>
<evidence type="ECO:0000256" key="2">
    <source>
        <dbReference type="ARBA" id="ARBA00004651"/>
    </source>
</evidence>
<organism evidence="14 15">
    <name type="scientific">Sandaracinobacter neustonicus</name>
    <dbReference type="NCBI Taxonomy" id="1715348"/>
    <lineage>
        <taxon>Bacteria</taxon>
        <taxon>Pseudomonadati</taxon>
        <taxon>Pseudomonadota</taxon>
        <taxon>Alphaproteobacteria</taxon>
        <taxon>Sphingomonadales</taxon>
        <taxon>Sphingosinicellaceae</taxon>
        <taxon>Sandaracinobacter</taxon>
    </lineage>
</organism>
<dbReference type="AlphaFoldDB" id="A0A501XIB2"/>
<evidence type="ECO:0000256" key="7">
    <source>
        <dbReference type="ARBA" id="ARBA00023136"/>
    </source>
</evidence>
<dbReference type="GO" id="GO:0009431">
    <property type="term" value="C:bacterial-type flagellum basal body, MS ring"/>
    <property type="evidence" value="ECO:0007669"/>
    <property type="project" value="InterPro"/>
</dbReference>
<keyword evidence="14" id="KW-0966">Cell projection</keyword>
<evidence type="ECO:0000256" key="8">
    <source>
        <dbReference type="ARBA" id="ARBA00023143"/>
    </source>
</evidence>
<evidence type="ECO:0000313" key="15">
    <source>
        <dbReference type="Proteomes" id="UP000319897"/>
    </source>
</evidence>
<keyword evidence="14" id="KW-0282">Flagellum</keyword>
<dbReference type="OrthoDB" id="9807026at2"/>
<reference evidence="14 15" key="1">
    <citation type="submission" date="2019-06" db="EMBL/GenBank/DDBJ databases">
        <authorList>
            <person name="Lee I."/>
            <person name="Jang G.I."/>
            <person name="Hwang C.Y."/>
        </authorList>
    </citation>
    <scope>NUCLEOTIDE SEQUENCE [LARGE SCALE GENOMIC DNA]</scope>
    <source>
        <strain evidence="14 15">PAMC 28131</strain>
    </source>
</reference>
<dbReference type="EMBL" id="VFSU01000028">
    <property type="protein sequence ID" value="TPE60149.1"/>
    <property type="molecule type" value="Genomic_DNA"/>
</dbReference>
<keyword evidence="6 11" id="KW-1133">Transmembrane helix</keyword>
<comment type="function">
    <text evidence="9">The M ring may be actively involved in energy transduction.</text>
</comment>
<dbReference type="Pfam" id="PF01514">
    <property type="entry name" value="YscJ_FliF"/>
    <property type="match status" value="1"/>
</dbReference>
<dbReference type="InterPro" id="IPR000067">
    <property type="entry name" value="FlgMring_FliF"/>
</dbReference>
<dbReference type="Gene3D" id="3.30.300.30">
    <property type="match status" value="1"/>
</dbReference>
<evidence type="ECO:0000256" key="4">
    <source>
        <dbReference type="ARBA" id="ARBA00022475"/>
    </source>
</evidence>
<gene>
    <name evidence="14" type="primary">fliF</name>
    <name evidence="14" type="ORF">FJQ54_12120</name>
</gene>
<protein>
    <recommendedName>
        <fullName evidence="9">Flagellar M-ring protein</fullName>
    </recommendedName>
</protein>
<keyword evidence="14" id="KW-0969">Cilium</keyword>
<dbReference type="InterPro" id="IPR043427">
    <property type="entry name" value="YscJ/FliF"/>
</dbReference>
<comment type="subcellular location">
    <subcellularLocation>
        <location evidence="1 9">Bacterial flagellum basal body</location>
    </subcellularLocation>
    <subcellularLocation>
        <location evidence="2">Cell membrane</location>
        <topology evidence="2">Multi-pass membrane protein</topology>
    </subcellularLocation>
</comment>
<feature type="compositionally biased region" description="Polar residues" evidence="10">
    <location>
        <begin position="338"/>
        <end position="350"/>
    </location>
</feature>
<evidence type="ECO:0000259" key="13">
    <source>
        <dbReference type="Pfam" id="PF08345"/>
    </source>
</evidence>
<keyword evidence="8 9" id="KW-0975">Bacterial flagellum</keyword>
<feature type="domain" description="Flagellar M-ring C-terminal" evidence="13">
    <location>
        <begin position="261"/>
        <end position="420"/>
    </location>
</feature>
<feature type="compositionally biased region" description="Polar residues" evidence="10">
    <location>
        <begin position="299"/>
        <end position="308"/>
    </location>
</feature>
<dbReference type="GO" id="GO:0003774">
    <property type="term" value="F:cytoskeletal motor activity"/>
    <property type="evidence" value="ECO:0007669"/>
    <property type="project" value="InterPro"/>
</dbReference>
<sequence length="527" mass="54969">MADDAPTPARLPVPAVLDAPLQRLRASPLFARFGWPIAATTVAALALGGWLAFSEPTRSPIFSQLPEADKAAVVTALEDAGMRVALDPRTGAVLLPEQDHARARMLLAAQGLPKAAPGGAELMANMPLGTSRALESARLKTAQERELAASIESLDSVQAARVLIARPEPSPFLRDRAPVTAAVTLTLAPGRALSESQSRAILHLVAGAVPGLSPDNVAISDQAGRLLAGEPGAGRMLADDRRLKLQAEMEARTRQSILELLGPVVGADNLTAQVRIELDFAAREASEERYQPDGALRSEQFSRGTSSEPRAIGIPGALSNTIPAAPNVTATPPVASGPTVQTTGSESGTRNYELGRSVQITSRAGGDIRRLTAAVAIRADALGPPAGRAKRLADLRSLVEGAVGYDQQRGDRIAVSASSFAPTAETEVPIWKEPVVVESSKWLAAALVAIALLAFVIRPYVRRAMARADARAAEARAAEAEAIALAPVPLPALPDYSRKLAEARLLAATDGAKATAVARRLLSGAPA</sequence>
<evidence type="ECO:0000259" key="12">
    <source>
        <dbReference type="Pfam" id="PF01514"/>
    </source>
</evidence>
<comment type="caution">
    <text evidence="14">The sequence shown here is derived from an EMBL/GenBank/DDBJ whole genome shotgun (WGS) entry which is preliminary data.</text>
</comment>